<feature type="transmembrane region" description="Helical" evidence="1">
    <location>
        <begin position="68"/>
        <end position="91"/>
    </location>
</feature>
<proteinExistence type="predicted"/>
<dbReference type="RefSeq" id="WP_344890505.1">
    <property type="nucleotide sequence ID" value="NZ_BAAAWD010000006.1"/>
</dbReference>
<feature type="transmembrane region" description="Helical" evidence="1">
    <location>
        <begin position="172"/>
        <end position="193"/>
    </location>
</feature>
<feature type="transmembrane region" description="Helical" evidence="1">
    <location>
        <begin position="139"/>
        <end position="160"/>
    </location>
</feature>
<dbReference type="EMBL" id="BAAAWD010000006">
    <property type="protein sequence ID" value="GAA2996280.1"/>
    <property type="molecule type" value="Genomic_DNA"/>
</dbReference>
<keyword evidence="1" id="KW-0812">Transmembrane</keyword>
<accession>A0ABN3XTV9</accession>
<dbReference type="Proteomes" id="UP001499930">
    <property type="component" value="Unassembled WGS sequence"/>
</dbReference>
<name>A0ABN3XTV9_9ACTN</name>
<evidence type="ECO:0000256" key="1">
    <source>
        <dbReference type="SAM" id="Phobius"/>
    </source>
</evidence>
<dbReference type="InterPro" id="IPR009339">
    <property type="entry name" value="DUF998"/>
</dbReference>
<sequence length="235" mass="24519">MTLTPPSPPQDDRRTAVPAERSFPARAADVSSIAGIAFLLLLALLHLIRPDVSTSWQTTSEYALGDLGWLMTVAFLLSATGYGALAIALLARPRRLPARIGAVVLAVVAAGTVAGGVFVTDPLGTPQDQLSTSGTLHGLGAGLALMFLPVAALLITFGLARDGSFSTVRRGLWWSAALPAAALVMFMVAQAVLLGAGDGGFGPDVPIGWPERILVLAYAAWQIVVARIVSRRTVR</sequence>
<keyword evidence="1" id="KW-0472">Membrane</keyword>
<feature type="transmembrane region" description="Helical" evidence="1">
    <location>
        <begin position="30"/>
        <end position="48"/>
    </location>
</feature>
<gene>
    <name evidence="2" type="ORF">GCM10017559_15990</name>
</gene>
<keyword evidence="3" id="KW-1185">Reference proteome</keyword>
<protein>
    <recommendedName>
        <fullName evidence="4">DUF998 domain-containing protein</fullName>
    </recommendedName>
</protein>
<evidence type="ECO:0000313" key="2">
    <source>
        <dbReference type="EMBL" id="GAA2996280.1"/>
    </source>
</evidence>
<keyword evidence="1" id="KW-1133">Transmembrane helix</keyword>
<evidence type="ECO:0000313" key="3">
    <source>
        <dbReference type="Proteomes" id="UP001499930"/>
    </source>
</evidence>
<evidence type="ECO:0008006" key="4">
    <source>
        <dbReference type="Google" id="ProtNLM"/>
    </source>
</evidence>
<feature type="transmembrane region" description="Helical" evidence="1">
    <location>
        <begin position="213"/>
        <end position="230"/>
    </location>
</feature>
<comment type="caution">
    <text evidence="2">The sequence shown here is derived from an EMBL/GenBank/DDBJ whole genome shotgun (WGS) entry which is preliminary data.</text>
</comment>
<reference evidence="2 3" key="1">
    <citation type="journal article" date="2019" name="Int. J. Syst. Evol. Microbiol.">
        <title>The Global Catalogue of Microorganisms (GCM) 10K type strain sequencing project: providing services to taxonomists for standard genome sequencing and annotation.</title>
        <authorList>
            <consortium name="The Broad Institute Genomics Platform"/>
            <consortium name="The Broad Institute Genome Sequencing Center for Infectious Disease"/>
            <person name="Wu L."/>
            <person name="Ma J."/>
        </authorList>
    </citation>
    <scope>NUCLEOTIDE SEQUENCE [LARGE SCALE GENOMIC DNA]</scope>
    <source>
        <strain evidence="2 3">JCM 3106</strain>
    </source>
</reference>
<feature type="transmembrane region" description="Helical" evidence="1">
    <location>
        <begin position="98"/>
        <end position="119"/>
    </location>
</feature>
<dbReference type="Pfam" id="PF06197">
    <property type="entry name" value="DUF998"/>
    <property type="match status" value="1"/>
</dbReference>
<organism evidence="2 3">
    <name type="scientific">Streptosporangium longisporum</name>
    <dbReference type="NCBI Taxonomy" id="46187"/>
    <lineage>
        <taxon>Bacteria</taxon>
        <taxon>Bacillati</taxon>
        <taxon>Actinomycetota</taxon>
        <taxon>Actinomycetes</taxon>
        <taxon>Streptosporangiales</taxon>
        <taxon>Streptosporangiaceae</taxon>
        <taxon>Streptosporangium</taxon>
    </lineage>
</organism>